<evidence type="ECO:0000313" key="5">
    <source>
        <dbReference type="Proteomes" id="UP000612362"/>
    </source>
</evidence>
<sequence length="303" mass="34482">MQRMQGIIKRQGLTEEELEDIAQLARLCQRHDSTQVRIDIEELRRHGGLVCQCLLYYDDGVLIGCLTLFGLGLGKREITGMVHPDYRRRGIFRHLSQVAQAECDNQHIEEVLLITEEVSKSGKAFVASTGATFQFAEHEMVLRQLQTGNAFDERLLVEPARDGDIERYLQVLAESFGTSIEARRPMVTLFWHNPKFRFYLATLGEGEVSCREPVGCLRMEINEALQRVGIYSVGIVPAYQGRGYGRQMLEEAIRSIPERDKKTITLDVETDNQPAFRLYSSCGFQIKHTYAYYRLNGTLAASP</sequence>
<evidence type="ECO:0000313" key="4">
    <source>
        <dbReference type="EMBL" id="GHO44747.1"/>
    </source>
</evidence>
<dbReference type="EMBL" id="BNJF01000001">
    <property type="protein sequence ID" value="GHO44747.1"/>
    <property type="molecule type" value="Genomic_DNA"/>
</dbReference>
<dbReference type="Gene3D" id="3.40.630.30">
    <property type="match status" value="1"/>
</dbReference>
<keyword evidence="5" id="KW-1185">Reference proteome</keyword>
<keyword evidence="2" id="KW-0012">Acyltransferase</keyword>
<gene>
    <name evidence="4" type="ORF">KSX_29100</name>
</gene>
<feature type="domain" description="N-acetyltransferase" evidence="3">
    <location>
        <begin position="8"/>
        <end position="158"/>
    </location>
</feature>
<reference evidence="4" key="1">
    <citation type="submission" date="2020-10" db="EMBL/GenBank/DDBJ databases">
        <title>Taxonomic study of unclassified bacteria belonging to the class Ktedonobacteria.</title>
        <authorList>
            <person name="Yabe S."/>
            <person name="Wang C.M."/>
            <person name="Zheng Y."/>
            <person name="Sakai Y."/>
            <person name="Cavaletti L."/>
            <person name="Monciardini P."/>
            <person name="Donadio S."/>
        </authorList>
    </citation>
    <scope>NUCLEOTIDE SEQUENCE</scope>
    <source>
        <strain evidence="4">SOSP1-1</strain>
    </source>
</reference>
<dbReference type="PROSITE" id="PS51186">
    <property type="entry name" value="GNAT"/>
    <property type="match status" value="2"/>
</dbReference>
<evidence type="ECO:0000256" key="2">
    <source>
        <dbReference type="ARBA" id="ARBA00023315"/>
    </source>
</evidence>
<dbReference type="InterPro" id="IPR016181">
    <property type="entry name" value="Acyl_CoA_acyltransferase"/>
</dbReference>
<evidence type="ECO:0000256" key="1">
    <source>
        <dbReference type="ARBA" id="ARBA00022679"/>
    </source>
</evidence>
<comment type="caution">
    <text evidence="4">The sequence shown here is derived from an EMBL/GenBank/DDBJ whole genome shotgun (WGS) entry which is preliminary data.</text>
</comment>
<dbReference type="CDD" id="cd04301">
    <property type="entry name" value="NAT_SF"/>
    <property type="match status" value="2"/>
</dbReference>
<organism evidence="4 5">
    <name type="scientific">Ktedonospora formicarum</name>
    <dbReference type="NCBI Taxonomy" id="2778364"/>
    <lineage>
        <taxon>Bacteria</taxon>
        <taxon>Bacillati</taxon>
        <taxon>Chloroflexota</taxon>
        <taxon>Ktedonobacteria</taxon>
        <taxon>Ktedonobacterales</taxon>
        <taxon>Ktedonobacteraceae</taxon>
        <taxon>Ktedonospora</taxon>
    </lineage>
</organism>
<protein>
    <submittedName>
        <fullName evidence="4">Acetyltransferase</fullName>
    </submittedName>
</protein>
<keyword evidence="1" id="KW-0808">Transferase</keyword>
<dbReference type="GO" id="GO:0016747">
    <property type="term" value="F:acyltransferase activity, transferring groups other than amino-acyl groups"/>
    <property type="evidence" value="ECO:0007669"/>
    <property type="project" value="InterPro"/>
</dbReference>
<dbReference type="InterPro" id="IPR050680">
    <property type="entry name" value="YpeA/RimI_acetyltransf"/>
</dbReference>
<dbReference type="PANTHER" id="PTHR43420:SF44">
    <property type="entry name" value="ACETYLTRANSFERASE YPEA"/>
    <property type="match status" value="1"/>
</dbReference>
<evidence type="ECO:0000259" key="3">
    <source>
        <dbReference type="PROSITE" id="PS51186"/>
    </source>
</evidence>
<accession>A0A8J3HVD5</accession>
<dbReference type="PANTHER" id="PTHR43420">
    <property type="entry name" value="ACETYLTRANSFERASE"/>
    <property type="match status" value="1"/>
</dbReference>
<dbReference type="Pfam" id="PF00583">
    <property type="entry name" value="Acetyltransf_1"/>
    <property type="match status" value="2"/>
</dbReference>
<name>A0A8J3HVD5_9CHLR</name>
<proteinExistence type="predicted"/>
<dbReference type="AlphaFoldDB" id="A0A8J3HVD5"/>
<dbReference type="Proteomes" id="UP000612362">
    <property type="component" value="Unassembled WGS sequence"/>
</dbReference>
<dbReference type="RefSeq" id="WP_220194123.1">
    <property type="nucleotide sequence ID" value="NZ_BNJF01000001.1"/>
</dbReference>
<feature type="domain" description="N-acetyltransferase" evidence="3">
    <location>
        <begin position="155"/>
        <end position="303"/>
    </location>
</feature>
<dbReference type="SUPFAM" id="SSF55729">
    <property type="entry name" value="Acyl-CoA N-acyltransferases (Nat)"/>
    <property type="match status" value="2"/>
</dbReference>
<dbReference type="InterPro" id="IPR000182">
    <property type="entry name" value="GNAT_dom"/>
</dbReference>